<dbReference type="STRING" id="691883.A0A058ZDV3"/>
<dbReference type="EMBL" id="KB932202">
    <property type="protein sequence ID" value="KCV72103.1"/>
    <property type="molecule type" value="Genomic_DNA"/>
</dbReference>
<evidence type="ECO:0000313" key="4">
    <source>
        <dbReference type="Proteomes" id="UP000030693"/>
    </source>
</evidence>
<dbReference type="GO" id="GO:1990444">
    <property type="term" value="F:F-box domain binding"/>
    <property type="evidence" value="ECO:0007669"/>
    <property type="project" value="TreeGrafter"/>
</dbReference>
<dbReference type="InterPro" id="IPR000387">
    <property type="entry name" value="Tyr_Pase_dom"/>
</dbReference>
<dbReference type="GeneID" id="20526234"/>
<dbReference type="RefSeq" id="XP_009493681.1">
    <property type="nucleotide sequence ID" value="XM_009495406.1"/>
</dbReference>
<dbReference type="PROSITE" id="PS50056">
    <property type="entry name" value="TYR_PHOSPHATASE_2"/>
    <property type="match status" value="1"/>
</dbReference>
<evidence type="ECO:0000313" key="3">
    <source>
        <dbReference type="EMBL" id="KCV72103.1"/>
    </source>
</evidence>
<name>A0A058ZDV3_FONAL</name>
<dbReference type="PANTHER" id="PTHR46588:SF1">
    <property type="entry name" value="SERINE_THREONINE_TYROSINE-INTERACTING PROTEIN"/>
    <property type="match status" value="1"/>
</dbReference>
<feature type="domain" description="Tyrosine specific protein phosphatases" evidence="2">
    <location>
        <begin position="112"/>
        <end position="167"/>
    </location>
</feature>
<dbReference type="InterPro" id="IPR052449">
    <property type="entry name" value="STYX-Interacting_Phosphatase"/>
</dbReference>
<dbReference type="SUPFAM" id="SSF52799">
    <property type="entry name" value="(Phosphotyrosine protein) phosphatases II"/>
    <property type="match status" value="1"/>
</dbReference>
<reference evidence="3" key="1">
    <citation type="submission" date="2013-04" db="EMBL/GenBank/DDBJ databases">
        <title>The Genome Sequence of Fonticula alba ATCC 38817.</title>
        <authorList>
            <consortium name="The Broad Institute Genomics Platform"/>
            <person name="Russ C."/>
            <person name="Cuomo C."/>
            <person name="Burger G."/>
            <person name="Gray M.W."/>
            <person name="Holland P.W.H."/>
            <person name="King N."/>
            <person name="Lang F.B.F."/>
            <person name="Roger A.J."/>
            <person name="Ruiz-Trillo I."/>
            <person name="Brown M."/>
            <person name="Walker B."/>
            <person name="Young S."/>
            <person name="Zeng Q."/>
            <person name="Gargeya S."/>
            <person name="Fitzgerald M."/>
            <person name="Haas B."/>
            <person name="Abouelleil A."/>
            <person name="Allen A.W."/>
            <person name="Alvarado L."/>
            <person name="Arachchi H.M."/>
            <person name="Berlin A.M."/>
            <person name="Chapman S.B."/>
            <person name="Gainer-Dewar J."/>
            <person name="Goldberg J."/>
            <person name="Griggs A."/>
            <person name="Gujja S."/>
            <person name="Hansen M."/>
            <person name="Howarth C."/>
            <person name="Imamovic A."/>
            <person name="Ireland A."/>
            <person name="Larimer J."/>
            <person name="McCowan C."/>
            <person name="Murphy C."/>
            <person name="Pearson M."/>
            <person name="Poon T.W."/>
            <person name="Priest M."/>
            <person name="Roberts A."/>
            <person name="Saif S."/>
            <person name="Shea T."/>
            <person name="Sisk P."/>
            <person name="Sykes S."/>
            <person name="Wortman J."/>
            <person name="Nusbaum C."/>
            <person name="Birren B."/>
        </authorList>
    </citation>
    <scope>NUCLEOTIDE SEQUENCE [LARGE SCALE GENOMIC DNA]</scope>
    <source>
        <strain evidence="3">ATCC 38817</strain>
    </source>
</reference>
<sequence>MFSRSASRAAPEPFATSLPRPDPPSWWRYEMQWDAHEVTPGLFIGPWSVVAPQNPFLQSASITHVLMLRQPADRHPGPELAESLAARRCFSSLVEWDVGPQPSGTLPIPLLRDLCQSIHFILQNGGRVLVCCSNGSRVSGLLAVAYLLQTDPSLSVTNAAIRARARRFCLTFDSWDLRQLKELEHMVQTVAAIQAAAARRAASLSGLDTGLNPRKRRPTERLPPGTPPAHGAPLPSPKAPRLY</sequence>
<feature type="compositionally biased region" description="Pro residues" evidence="1">
    <location>
        <begin position="234"/>
        <end position="243"/>
    </location>
</feature>
<dbReference type="GO" id="GO:0070372">
    <property type="term" value="P:regulation of ERK1 and ERK2 cascade"/>
    <property type="evidence" value="ECO:0007669"/>
    <property type="project" value="TreeGrafter"/>
</dbReference>
<accession>A0A058ZDV3</accession>
<protein>
    <recommendedName>
        <fullName evidence="2">Tyrosine specific protein phosphatases domain-containing protein</fullName>
    </recommendedName>
</protein>
<dbReference type="GO" id="GO:0062026">
    <property type="term" value="P:negative regulation of SCF-dependent proteasomal ubiquitin-dependent catabolic process"/>
    <property type="evidence" value="ECO:0007669"/>
    <property type="project" value="TreeGrafter"/>
</dbReference>
<dbReference type="GO" id="GO:0005654">
    <property type="term" value="C:nucleoplasm"/>
    <property type="evidence" value="ECO:0007669"/>
    <property type="project" value="TreeGrafter"/>
</dbReference>
<organism evidence="3">
    <name type="scientific">Fonticula alba</name>
    <name type="common">Slime mold</name>
    <dbReference type="NCBI Taxonomy" id="691883"/>
    <lineage>
        <taxon>Eukaryota</taxon>
        <taxon>Rotosphaerida</taxon>
        <taxon>Fonticulaceae</taxon>
        <taxon>Fonticula</taxon>
    </lineage>
</organism>
<dbReference type="PANTHER" id="PTHR46588">
    <property type="entry name" value="SERINE/THREONINE/TYROSINE-INTERACTING PROTEIN"/>
    <property type="match status" value="1"/>
</dbReference>
<dbReference type="OrthoDB" id="2017893at2759"/>
<evidence type="ECO:0000259" key="2">
    <source>
        <dbReference type="PROSITE" id="PS50056"/>
    </source>
</evidence>
<dbReference type="GO" id="GO:0005737">
    <property type="term" value="C:cytoplasm"/>
    <property type="evidence" value="ECO:0007669"/>
    <property type="project" value="TreeGrafter"/>
</dbReference>
<gene>
    <name evidence="3" type="ORF">H696_01509</name>
</gene>
<evidence type="ECO:0000256" key="1">
    <source>
        <dbReference type="SAM" id="MobiDB-lite"/>
    </source>
</evidence>
<dbReference type="Gene3D" id="3.90.190.10">
    <property type="entry name" value="Protein tyrosine phosphatase superfamily"/>
    <property type="match status" value="1"/>
</dbReference>
<dbReference type="AlphaFoldDB" id="A0A058ZDV3"/>
<proteinExistence type="predicted"/>
<feature type="region of interest" description="Disordered" evidence="1">
    <location>
        <begin position="206"/>
        <end position="243"/>
    </location>
</feature>
<dbReference type="eggNOG" id="KOG1716">
    <property type="taxonomic scope" value="Eukaryota"/>
</dbReference>
<dbReference type="InterPro" id="IPR029021">
    <property type="entry name" value="Prot-tyrosine_phosphatase-like"/>
</dbReference>
<keyword evidence="4" id="KW-1185">Reference proteome</keyword>
<dbReference type="Proteomes" id="UP000030693">
    <property type="component" value="Unassembled WGS sequence"/>
</dbReference>